<evidence type="ECO:0000256" key="16">
    <source>
        <dbReference type="SAM" id="MobiDB-lite"/>
    </source>
</evidence>
<evidence type="ECO:0000256" key="14">
    <source>
        <dbReference type="ARBA" id="ARBA00044143"/>
    </source>
</evidence>
<dbReference type="Gene3D" id="3.40.50.300">
    <property type="entry name" value="P-loop containing nucleotide triphosphate hydrolases"/>
    <property type="match status" value="1"/>
</dbReference>
<proteinExistence type="inferred from homology"/>
<evidence type="ECO:0000256" key="15">
    <source>
        <dbReference type="ARBA" id="ARBA00048610"/>
    </source>
</evidence>
<evidence type="ECO:0000313" key="18">
    <source>
        <dbReference type="EMBL" id="MBW7459026.1"/>
    </source>
</evidence>
<dbReference type="Pfam" id="PF00005">
    <property type="entry name" value="ABC_tran"/>
    <property type="match status" value="1"/>
</dbReference>
<comment type="catalytic activity">
    <reaction evidence="15">
        <text>Ni(2+)(out) + ATP + H2O = Ni(2+)(in) + ADP + phosphate + H(+)</text>
        <dbReference type="Rhea" id="RHEA:15557"/>
        <dbReference type="ChEBI" id="CHEBI:15377"/>
        <dbReference type="ChEBI" id="CHEBI:15378"/>
        <dbReference type="ChEBI" id="CHEBI:30616"/>
        <dbReference type="ChEBI" id="CHEBI:43474"/>
        <dbReference type="ChEBI" id="CHEBI:49786"/>
        <dbReference type="ChEBI" id="CHEBI:456216"/>
        <dbReference type="EC" id="7.2.2.11"/>
    </reaction>
    <physiologicalReaction direction="left-to-right" evidence="15">
        <dbReference type="Rhea" id="RHEA:15558"/>
    </physiologicalReaction>
</comment>
<keyword evidence="6" id="KW-0547">Nucleotide-binding</keyword>
<feature type="region of interest" description="Disordered" evidence="16">
    <location>
        <begin position="333"/>
        <end position="353"/>
    </location>
</feature>
<dbReference type="RefSeq" id="WP_210045810.1">
    <property type="nucleotide sequence ID" value="NZ_JBHLVU010000017.1"/>
</dbReference>
<dbReference type="InterPro" id="IPR013563">
    <property type="entry name" value="Oligopep_ABC_C"/>
</dbReference>
<dbReference type="SUPFAM" id="SSF52540">
    <property type="entry name" value="P-loop containing nucleoside triphosphate hydrolases"/>
    <property type="match status" value="1"/>
</dbReference>
<evidence type="ECO:0000256" key="13">
    <source>
        <dbReference type="ARBA" id="ARBA00039098"/>
    </source>
</evidence>
<dbReference type="Proteomes" id="UP001519887">
    <property type="component" value="Unassembled WGS sequence"/>
</dbReference>
<keyword evidence="10" id="KW-0921">Nickel transport</keyword>
<feature type="domain" description="ABC transporter" evidence="17">
    <location>
        <begin position="6"/>
        <end position="257"/>
    </location>
</feature>
<evidence type="ECO:0000256" key="12">
    <source>
        <dbReference type="ARBA" id="ARBA00038669"/>
    </source>
</evidence>
<evidence type="ECO:0000256" key="8">
    <source>
        <dbReference type="ARBA" id="ARBA00022967"/>
    </source>
</evidence>
<gene>
    <name evidence="18" type="ORF">K0U00_33750</name>
</gene>
<dbReference type="InterPro" id="IPR050388">
    <property type="entry name" value="ABC_Ni/Peptide_Import"/>
</dbReference>
<dbReference type="InterPro" id="IPR003439">
    <property type="entry name" value="ABC_transporter-like_ATP-bd"/>
</dbReference>
<evidence type="ECO:0000256" key="1">
    <source>
        <dbReference type="ARBA" id="ARBA00004202"/>
    </source>
</evidence>
<name>A0ABS7CDL4_9BACL</name>
<dbReference type="PROSITE" id="PS50893">
    <property type="entry name" value="ABC_TRANSPORTER_2"/>
    <property type="match status" value="1"/>
</dbReference>
<keyword evidence="4" id="KW-1003">Cell membrane</keyword>
<protein>
    <recommendedName>
        <fullName evidence="14">Nickel import system ATP-binding protein NikD</fullName>
        <ecNumber evidence="13">7.2.2.11</ecNumber>
    </recommendedName>
</protein>
<evidence type="ECO:0000256" key="7">
    <source>
        <dbReference type="ARBA" id="ARBA00022840"/>
    </source>
</evidence>
<dbReference type="NCBIfam" id="TIGR01727">
    <property type="entry name" value="oligo_HPY"/>
    <property type="match status" value="1"/>
</dbReference>
<reference evidence="18 19" key="1">
    <citation type="submission" date="2021-07" db="EMBL/GenBank/DDBJ databases">
        <title>Paenibacillus radiodurans sp. nov., isolated from the southeastern edge of Tengger Desert.</title>
        <authorList>
            <person name="Zhang G."/>
        </authorList>
    </citation>
    <scope>NUCLEOTIDE SEQUENCE [LARGE SCALE GENOMIC DNA]</scope>
    <source>
        <strain evidence="18 19">CCM 7311</strain>
    </source>
</reference>
<sequence>MAETILEIRNLTTGFLSDQGMVKATDRVSLTLDKGQTLCVVGESGSGKSVTALSVVRLVDYAGGVIMDGQILFNGEDLAQKRQSEMLRIRGSLIAMIFQDPMSALNPVFTVGDQIAEVLQAHKHLNRKEAWHKSVEMLRLVGIPAPEIRAKQYPYEMSGGMCQRVVIAMALSCNPQLLIADEPTTALDVTVQAQILELLLQLKREFRMSMLLITHDMGVAAEVADRIAVMYAGTVVEEGTVEEIFGHPRHPYTMGLLRSIPGMDGNRGEELYTIKGAIPPISRLPSGCRFHSRCPYVMETCREKEPPLLETAAGHKAACWLSGTVGATQSATAAEDQQEREAVNGTGTEVGLP</sequence>
<keyword evidence="3" id="KW-0813">Transport</keyword>
<organism evidence="18 19">
    <name type="scientific">Paenibacillus sepulcri</name>
    <dbReference type="NCBI Taxonomy" id="359917"/>
    <lineage>
        <taxon>Bacteria</taxon>
        <taxon>Bacillati</taxon>
        <taxon>Bacillota</taxon>
        <taxon>Bacilli</taxon>
        <taxon>Bacillales</taxon>
        <taxon>Paenibacillaceae</taxon>
        <taxon>Paenibacillus</taxon>
    </lineage>
</organism>
<evidence type="ECO:0000256" key="9">
    <source>
        <dbReference type="ARBA" id="ARBA00023065"/>
    </source>
</evidence>
<evidence type="ECO:0000256" key="4">
    <source>
        <dbReference type="ARBA" id="ARBA00022475"/>
    </source>
</evidence>
<evidence type="ECO:0000256" key="5">
    <source>
        <dbReference type="ARBA" id="ARBA00022596"/>
    </source>
</evidence>
<keyword evidence="9" id="KW-0406">Ion transport</keyword>
<dbReference type="InterPro" id="IPR027417">
    <property type="entry name" value="P-loop_NTPase"/>
</dbReference>
<evidence type="ECO:0000256" key="11">
    <source>
        <dbReference type="ARBA" id="ARBA00023136"/>
    </source>
</evidence>
<evidence type="ECO:0000256" key="3">
    <source>
        <dbReference type="ARBA" id="ARBA00022448"/>
    </source>
</evidence>
<dbReference type="SMART" id="SM00382">
    <property type="entry name" value="AAA"/>
    <property type="match status" value="1"/>
</dbReference>
<keyword evidence="11" id="KW-0472">Membrane</keyword>
<comment type="similarity">
    <text evidence="2">Belongs to the ABC transporter superfamily.</text>
</comment>
<comment type="subunit">
    <text evidence="12">The complex is composed of two ATP-binding proteins (NikD and NikE), two transmembrane proteins (NikB and NikC) and a solute-binding protein (NikA).</text>
</comment>
<keyword evidence="8" id="KW-1278">Translocase</keyword>
<dbReference type="GO" id="GO:0005524">
    <property type="term" value="F:ATP binding"/>
    <property type="evidence" value="ECO:0007669"/>
    <property type="project" value="UniProtKB-KW"/>
</dbReference>
<keyword evidence="7 18" id="KW-0067">ATP-binding</keyword>
<evidence type="ECO:0000256" key="6">
    <source>
        <dbReference type="ARBA" id="ARBA00022741"/>
    </source>
</evidence>
<dbReference type="EMBL" id="JAHZIK010001448">
    <property type="protein sequence ID" value="MBW7459026.1"/>
    <property type="molecule type" value="Genomic_DNA"/>
</dbReference>
<evidence type="ECO:0000259" key="17">
    <source>
        <dbReference type="PROSITE" id="PS50893"/>
    </source>
</evidence>
<dbReference type="Pfam" id="PF08352">
    <property type="entry name" value="oligo_HPY"/>
    <property type="match status" value="1"/>
</dbReference>
<dbReference type="InterPro" id="IPR003593">
    <property type="entry name" value="AAA+_ATPase"/>
</dbReference>
<keyword evidence="5" id="KW-0533">Nickel</keyword>
<comment type="subcellular location">
    <subcellularLocation>
        <location evidence="1">Cell membrane</location>
        <topology evidence="1">Peripheral membrane protein</topology>
    </subcellularLocation>
</comment>
<dbReference type="PANTHER" id="PTHR43297:SF13">
    <property type="entry name" value="NICKEL ABC TRANSPORTER, ATP-BINDING PROTEIN"/>
    <property type="match status" value="1"/>
</dbReference>
<evidence type="ECO:0000313" key="19">
    <source>
        <dbReference type="Proteomes" id="UP001519887"/>
    </source>
</evidence>
<dbReference type="PANTHER" id="PTHR43297">
    <property type="entry name" value="OLIGOPEPTIDE TRANSPORT ATP-BINDING PROTEIN APPD"/>
    <property type="match status" value="1"/>
</dbReference>
<accession>A0ABS7CDL4</accession>
<keyword evidence="19" id="KW-1185">Reference proteome</keyword>
<evidence type="ECO:0000256" key="10">
    <source>
        <dbReference type="ARBA" id="ARBA00023112"/>
    </source>
</evidence>
<dbReference type="CDD" id="cd03257">
    <property type="entry name" value="ABC_NikE_OppD_transporters"/>
    <property type="match status" value="1"/>
</dbReference>
<dbReference type="EC" id="7.2.2.11" evidence="13"/>
<dbReference type="PROSITE" id="PS00211">
    <property type="entry name" value="ABC_TRANSPORTER_1"/>
    <property type="match status" value="1"/>
</dbReference>
<dbReference type="InterPro" id="IPR017871">
    <property type="entry name" value="ABC_transporter-like_CS"/>
</dbReference>
<comment type="caution">
    <text evidence="18">The sequence shown here is derived from an EMBL/GenBank/DDBJ whole genome shotgun (WGS) entry which is preliminary data.</text>
</comment>
<evidence type="ECO:0000256" key="2">
    <source>
        <dbReference type="ARBA" id="ARBA00005417"/>
    </source>
</evidence>